<accession>A0A9E7CYU7</accession>
<name>A0A9E7CYU7_9FLAO</name>
<dbReference type="InterPro" id="IPR000086">
    <property type="entry name" value="NUDIX_hydrolase_dom"/>
</dbReference>
<dbReference type="PANTHER" id="PTHR43046:SF14">
    <property type="entry name" value="MUTT_NUDIX FAMILY PROTEIN"/>
    <property type="match status" value="1"/>
</dbReference>
<dbReference type="Pfam" id="PF00293">
    <property type="entry name" value="NUDIX"/>
    <property type="match status" value="1"/>
</dbReference>
<evidence type="ECO:0000313" key="6">
    <source>
        <dbReference type="Proteomes" id="UP000831290"/>
    </source>
</evidence>
<dbReference type="SUPFAM" id="SSF55811">
    <property type="entry name" value="Nudix"/>
    <property type="match status" value="1"/>
</dbReference>
<dbReference type="GO" id="GO:0016787">
    <property type="term" value="F:hydrolase activity"/>
    <property type="evidence" value="ECO:0007669"/>
    <property type="project" value="UniProtKB-KW"/>
</dbReference>
<evidence type="ECO:0000313" key="5">
    <source>
        <dbReference type="EMBL" id="UOB17005.1"/>
    </source>
</evidence>
<dbReference type="KEGG" id="fbm:MQE35_14855"/>
<feature type="domain" description="Nudix hydrolase" evidence="4">
    <location>
        <begin position="67"/>
        <end position="195"/>
    </location>
</feature>
<organism evidence="5 6">
    <name type="scientific">Abyssalbus ytuae</name>
    <dbReference type="NCBI Taxonomy" id="2926907"/>
    <lineage>
        <taxon>Bacteria</taxon>
        <taxon>Pseudomonadati</taxon>
        <taxon>Bacteroidota</taxon>
        <taxon>Flavobacteriia</taxon>
        <taxon>Flavobacteriales</taxon>
        <taxon>Flavobacteriaceae</taxon>
        <taxon>Abyssalbus</taxon>
    </lineage>
</organism>
<dbReference type="PROSITE" id="PS51462">
    <property type="entry name" value="NUDIX"/>
    <property type="match status" value="1"/>
</dbReference>
<dbReference type="RefSeq" id="WP_255842266.1">
    <property type="nucleotide sequence ID" value="NZ_CP094358.1"/>
</dbReference>
<gene>
    <name evidence="5" type="ORF">MQE35_14855</name>
</gene>
<protein>
    <submittedName>
        <fullName evidence="5">NUDIX domain-containing protein</fullName>
    </submittedName>
</protein>
<dbReference type="AlphaFoldDB" id="A0A9E7CYU7"/>
<dbReference type="InterPro" id="IPR020084">
    <property type="entry name" value="NUDIX_hydrolase_CS"/>
</dbReference>
<dbReference type="CDD" id="cd03673">
    <property type="entry name" value="NUDIX_Ap6A_hydrolase"/>
    <property type="match status" value="1"/>
</dbReference>
<evidence type="ECO:0000256" key="3">
    <source>
        <dbReference type="RuleBase" id="RU003476"/>
    </source>
</evidence>
<proteinExistence type="inferred from homology"/>
<dbReference type="Gene3D" id="3.90.79.10">
    <property type="entry name" value="Nucleoside Triphosphate Pyrophosphohydrolase"/>
    <property type="match status" value="1"/>
</dbReference>
<evidence type="ECO:0000256" key="1">
    <source>
        <dbReference type="ARBA" id="ARBA00001946"/>
    </source>
</evidence>
<reference evidence="5" key="1">
    <citation type="submission" date="2022-03" db="EMBL/GenBank/DDBJ databases">
        <title>Description of Abyssus ytuae gen. nov., sp. nov., a novel member of the family Flavobacteriaceae isolated from the sediment of Mariana Trench.</title>
        <authorList>
            <person name="Zhang J."/>
            <person name="Xu X."/>
        </authorList>
    </citation>
    <scope>NUCLEOTIDE SEQUENCE</scope>
    <source>
        <strain evidence="5">MT3330</strain>
    </source>
</reference>
<dbReference type="PANTHER" id="PTHR43046">
    <property type="entry name" value="GDP-MANNOSE MANNOSYL HYDROLASE"/>
    <property type="match status" value="1"/>
</dbReference>
<evidence type="ECO:0000259" key="4">
    <source>
        <dbReference type="PROSITE" id="PS51462"/>
    </source>
</evidence>
<evidence type="ECO:0000256" key="2">
    <source>
        <dbReference type="ARBA" id="ARBA00022801"/>
    </source>
</evidence>
<dbReference type="EMBL" id="CP094358">
    <property type="protein sequence ID" value="UOB17005.1"/>
    <property type="molecule type" value="Genomic_DNA"/>
</dbReference>
<comment type="cofactor">
    <cofactor evidence="1">
        <name>Mg(2+)</name>
        <dbReference type="ChEBI" id="CHEBI:18420"/>
    </cofactor>
</comment>
<dbReference type="PROSITE" id="PS00893">
    <property type="entry name" value="NUDIX_BOX"/>
    <property type="match status" value="1"/>
</dbReference>
<dbReference type="PRINTS" id="PR00502">
    <property type="entry name" value="NUDIXFAMILY"/>
</dbReference>
<sequence>MYKVFVNKHSLFLSKKPKKNGKILSFPLRTVKLTRVLDEMYEGNLKSVCLFHPEKESILKLFSKKVPLVIAGGGVVKNSNEEILFIFRNGKWDLPKGKLDKGETIEEAAIREVEEETGVKDLKITRFLDKTYHIFKRNGKYKLKETYWYEMKTKYEGELFPQCEEGIEKVAWKKDEKIDKALKNSYNNIKSLLEDYDGLE</sequence>
<keyword evidence="6" id="KW-1185">Reference proteome</keyword>
<keyword evidence="2 3" id="KW-0378">Hydrolase</keyword>
<comment type="similarity">
    <text evidence="3">Belongs to the Nudix hydrolase family.</text>
</comment>
<dbReference type="Proteomes" id="UP000831290">
    <property type="component" value="Chromosome"/>
</dbReference>
<dbReference type="InterPro" id="IPR015797">
    <property type="entry name" value="NUDIX_hydrolase-like_dom_sf"/>
</dbReference>
<dbReference type="InterPro" id="IPR020476">
    <property type="entry name" value="Nudix_hydrolase"/>
</dbReference>